<dbReference type="RefSeq" id="WP_085030243.1">
    <property type="nucleotide sequence ID" value="NZ_CP020772.1"/>
</dbReference>
<feature type="transmembrane region" description="Helical" evidence="1">
    <location>
        <begin position="29"/>
        <end position="48"/>
    </location>
</feature>
<dbReference type="Proteomes" id="UP000192527">
    <property type="component" value="Chromosome"/>
</dbReference>
<gene>
    <name evidence="2" type="ORF">HM131_13400</name>
</gene>
<sequence length="94" mass="10674">MKGIQLAGSLLLLTGILLLLTLNHKVSSVMAIVLIIAGVLCIIVYNLVIRKETNLLCRIGLHKYNHVGWDEEIKSRSIYRCERCQKEKKVMRAI</sequence>
<dbReference type="KEGG" id="hmn:HM131_13400"/>
<organism evidence="2 3">
    <name type="scientific">Halobacillus mangrovi</name>
    <dbReference type="NCBI Taxonomy" id="402384"/>
    <lineage>
        <taxon>Bacteria</taxon>
        <taxon>Bacillati</taxon>
        <taxon>Bacillota</taxon>
        <taxon>Bacilli</taxon>
        <taxon>Bacillales</taxon>
        <taxon>Bacillaceae</taxon>
        <taxon>Halobacillus</taxon>
    </lineage>
</organism>
<keyword evidence="1" id="KW-0812">Transmembrane</keyword>
<keyword evidence="1" id="KW-1133">Transmembrane helix</keyword>
<reference evidence="2 3" key="1">
    <citation type="submission" date="2017-04" db="EMBL/GenBank/DDBJ databases">
        <title>The whole genome sequencing and assembly of Halobacillus mangrovi strain.</title>
        <authorList>
            <person name="Lee S.-J."/>
            <person name="Park M.-K."/>
            <person name="Kim J.-Y."/>
            <person name="Lee Y.-J."/>
            <person name="Yi H."/>
            <person name="Bahn Y.-S."/>
            <person name="Kim J.F."/>
            <person name="Lee D.-W."/>
        </authorList>
    </citation>
    <scope>NUCLEOTIDE SEQUENCE [LARGE SCALE GENOMIC DNA]</scope>
    <source>
        <strain evidence="2 3">KTB 131</strain>
    </source>
</reference>
<dbReference type="EMBL" id="CP020772">
    <property type="protein sequence ID" value="ARI77782.1"/>
    <property type="molecule type" value="Genomic_DNA"/>
</dbReference>
<keyword evidence="1" id="KW-0472">Membrane</keyword>
<evidence type="ECO:0000313" key="3">
    <source>
        <dbReference type="Proteomes" id="UP000192527"/>
    </source>
</evidence>
<proteinExistence type="predicted"/>
<evidence type="ECO:0000313" key="2">
    <source>
        <dbReference type="EMBL" id="ARI77782.1"/>
    </source>
</evidence>
<protein>
    <submittedName>
        <fullName evidence="2">Uncharacterized protein</fullName>
    </submittedName>
</protein>
<accession>A0A1W5ZWU6</accession>
<dbReference type="AlphaFoldDB" id="A0A1W5ZWU6"/>
<evidence type="ECO:0000256" key="1">
    <source>
        <dbReference type="SAM" id="Phobius"/>
    </source>
</evidence>
<keyword evidence="3" id="KW-1185">Reference proteome</keyword>
<dbReference type="OrthoDB" id="2428666at2"/>
<name>A0A1W5ZWU6_9BACI</name>